<organism evidence="1 2">
    <name type="scientific">Candidatus Yanofskybacteria bacterium RIFCSPHIGHO2_01_FULL_41_26</name>
    <dbReference type="NCBI Taxonomy" id="1802661"/>
    <lineage>
        <taxon>Bacteria</taxon>
        <taxon>Candidatus Yanofskyibacteriota</taxon>
    </lineage>
</organism>
<name>A0A1F8EEE4_9BACT</name>
<reference evidence="1 2" key="1">
    <citation type="journal article" date="2016" name="Nat. Commun.">
        <title>Thousands of microbial genomes shed light on interconnected biogeochemical processes in an aquifer system.</title>
        <authorList>
            <person name="Anantharaman K."/>
            <person name="Brown C.T."/>
            <person name="Hug L.A."/>
            <person name="Sharon I."/>
            <person name="Castelle C.J."/>
            <person name="Probst A.J."/>
            <person name="Thomas B.C."/>
            <person name="Singh A."/>
            <person name="Wilkins M.J."/>
            <person name="Karaoz U."/>
            <person name="Brodie E.L."/>
            <person name="Williams K.H."/>
            <person name="Hubbard S.S."/>
            <person name="Banfield J.F."/>
        </authorList>
    </citation>
    <scope>NUCLEOTIDE SEQUENCE [LARGE SCALE GENOMIC DNA]</scope>
</reference>
<dbReference type="PIRSF" id="PIRSF035170">
    <property type="entry name" value="HD_phosphohydro"/>
    <property type="match status" value="1"/>
</dbReference>
<dbReference type="EMBL" id="MGJB01000017">
    <property type="protein sequence ID" value="OGM98355.1"/>
    <property type="molecule type" value="Genomic_DNA"/>
</dbReference>
<evidence type="ECO:0000313" key="1">
    <source>
        <dbReference type="EMBL" id="OGM98355.1"/>
    </source>
</evidence>
<proteinExistence type="predicted"/>
<evidence type="ECO:0000313" key="2">
    <source>
        <dbReference type="Proteomes" id="UP000176893"/>
    </source>
</evidence>
<comment type="caution">
    <text evidence="1">The sequence shown here is derived from an EMBL/GenBank/DDBJ whole genome shotgun (WGS) entry which is preliminary data.</text>
</comment>
<dbReference type="AlphaFoldDB" id="A0A1F8EEE4"/>
<dbReference type="SUPFAM" id="SSF109604">
    <property type="entry name" value="HD-domain/PDEase-like"/>
    <property type="match status" value="1"/>
</dbReference>
<sequence>MLERWIALLKRLGVNEITAQETYHMLVYYYMQPHRHYHTLTHISSGLKEFDDIKGLAANPDELELAWYLHDAIYETWAEDNEHQSAGLARFYITKMMHLPLSTTGIRVYHLILSTHHRYDPNVLFSDTRLMVDIDLHELGKPTAEFDINSTNIRREYWWMPEQEYRHKGIDFLEHFLKRTDIYLTPYFRDKYEIQARLNLKAEIEKLQAATL</sequence>
<dbReference type="PANTHER" id="PTHR21174:SF0">
    <property type="entry name" value="HD PHOSPHOHYDROLASE FAMILY PROTEIN-RELATED"/>
    <property type="match status" value="1"/>
</dbReference>
<dbReference type="Proteomes" id="UP000176893">
    <property type="component" value="Unassembled WGS sequence"/>
</dbReference>
<dbReference type="PANTHER" id="PTHR21174">
    <property type="match status" value="1"/>
</dbReference>
<dbReference type="InterPro" id="IPR009218">
    <property type="entry name" value="HD_phosphohydro"/>
</dbReference>
<accession>A0A1F8EEE4</accession>
<protein>
    <recommendedName>
        <fullName evidence="3">N-methyl-D-aspartate receptor NMDAR2C subunit</fullName>
    </recommendedName>
</protein>
<evidence type="ECO:0008006" key="3">
    <source>
        <dbReference type="Google" id="ProtNLM"/>
    </source>
</evidence>
<gene>
    <name evidence="1" type="ORF">A2649_03220</name>
</gene>